<reference evidence="2 3" key="1">
    <citation type="submission" date="2021-03" db="EMBL/GenBank/DDBJ databases">
        <title>Isolation and description of Capnocytophaga bilenii sp. nov., a novel Capnocytophaga species, isolated from a gingivitis subject.</title>
        <authorList>
            <person name="Antezack A."/>
            <person name="Monnet-Corti V."/>
            <person name="La Scola B."/>
        </authorList>
    </citation>
    <scope>NUCLEOTIDE SEQUENCE [LARGE SCALE GENOMIC DNA]</scope>
    <source>
        <strain evidence="2 3">Marseille-Q4570</strain>
    </source>
</reference>
<evidence type="ECO:0000313" key="3">
    <source>
        <dbReference type="Proteomes" id="UP000681610"/>
    </source>
</evidence>
<evidence type="ECO:0000256" key="1">
    <source>
        <dbReference type="SAM" id="SignalP"/>
    </source>
</evidence>
<gene>
    <name evidence="2" type="ORF">J4N46_06270</name>
</gene>
<keyword evidence="2" id="KW-0675">Receptor</keyword>
<protein>
    <submittedName>
        <fullName evidence="2">TonB-dependent receptor</fullName>
    </submittedName>
</protein>
<organism evidence="2 3">
    <name type="scientific">Capnocytophaga bilenii</name>
    <dbReference type="NCBI Taxonomy" id="2819369"/>
    <lineage>
        <taxon>Bacteria</taxon>
        <taxon>Pseudomonadati</taxon>
        <taxon>Bacteroidota</taxon>
        <taxon>Flavobacteriia</taxon>
        <taxon>Flavobacteriales</taxon>
        <taxon>Flavobacteriaceae</taxon>
        <taxon>Capnocytophaga</taxon>
    </lineage>
</organism>
<dbReference type="EMBL" id="JAGDYP010000004">
    <property type="protein sequence ID" value="MBO1884024.1"/>
    <property type="molecule type" value="Genomic_DNA"/>
</dbReference>
<name>A0ABS3PXF1_9FLAO</name>
<evidence type="ECO:0000313" key="2">
    <source>
        <dbReference type="EMBL" id="MBO1884024.1"/>
    </source>
</evidence>
<feature type="chain" id="PRO_5046464248" evidence="1">
    <location>
        <begin position="19"/>
        <end position="346"/>
    </location>
</feature>
<keyword evidence="3" id="KW-1185">Reference proteome</keyword>
<dbReference type="Proteomes" id="UP000681610">
    <property type="component" value="Unassembled WGS sequence"/>
</dbReference>
<proteinExistence type="predicted"/>
<feature type="signal peptide" evidence="1">
    <location>
        <begin position="1"/>
        <end position="18"/>
    </location>
</feature>
<comment type="caution">
    <text evidence="2">The sequence shown here is derived from an EMBL/GenBank/DDBJ whole genome shotgun (WGS) entry which is preliminary data.</text>
</comment>
<keyword evidence="1" id="KW-0732">Signal</keyword>
<accession>A0ABS3PXF1</accession>
<sequence>MKSYLFLALLFTIGVASAQKNYYQQIEQSKKVIDSIVKTEKKALSIELKTLDEQFADKKISEEQLQTLKKEATNQSKIRIADKTKEETDKLSELVRQQLLSHDTEPTPPTSSHEPCIIKRIDSWLSVTSDSLSKPQRTTSYPVYSLGFHNLKQGNHFSNNYFRTNYSNSLEIGFLMNTRLLKNNNLLHLTYGTSLLVNTLRMKGNTYYVIDDNITKIMPYPKEVTLSKFKTHYMIVPLNLEFDFTKPVEKKGKTYYPFAESFRFGVGGYIGVLWTAKQKIKYNEQGGKVKDVAFKNFNVNELIYGVSAHIGYKSCLLYARYNLVPLFKSNPINEYPYSIGIRFEVF</sequence>
<dbReference type="RefSeq" id="WP_208058590.1">
    <property type="nucleotide sequence ID" value="NZ_JAGDYP010000004.1"/>
</dbReference>